<feature type="domain" description="Ribosomal protein mS38 C-terminal" evidence="5">
    <location>
        <begin position="238"/>
        <end position="271"/>
    </location>
</feature>
<evidence type="ECO:0000313" key="6">
    <source>
        <dbReference type="EMBL" id="CDP35540.1"/>
    </source>
</evidence>
<accession>A0A060T345</accession>
<dbReference type="PANTHER" id="PTHR32035">
    <property type="entry name" value="AURORA KINASE A-INTERACTING PROTEIN"/>
    <property type="match status" value="1"/>
</dbReference>
<protein>
    <recommendedName>
        <fullName evidence="4">Small ribosomal subunit protein mS38</fullName>
    </recommendedName>
</protein>
<evidence type="ECO:0000256" key="3">
    <source>
        <dbReference type="ARBA" id="ARBA00035647"/>
    </source>
</evidence>
<reference evidence="6" key="2">
    <citation type="submission" date="2014-06" db="EMBL/GenBank/DDBJ databases">
        <title>The complete genome of Blastobotrys (Arxula) adeninivorans LS3 - a yeast of biotechnological interest.</title>
        <authorList>
            <person name="Kunze G."/>
            <person name="Gaillardin C."/>
            <person name="Czernicka M."/>
            <person name="Durrens P."/>
            <person name="Martin T."/>
            <person name="Boer E."/>
            <person name="Gabaldon T."/>
            <person name="Cruz J."/>
            <person name="Talla E."/>
            <person name="Marck C."/>
            <person name="Goffeau A."/>
            <person name="Barbe V."/>
            <person name="Baret P."/>
            <person name="Baronian K."/>
            <person name="Beier S."/>
            <person name="Bleykasten C."/>
            <person name="Bode R."/>
            <person name="Casaregola S."/>
            <person name="Despons L."/>
            <person name="Fairhead C."/>
            <person name="Giersberg M."/>
            <person name="Gierski P."/>
            <person name="Hahnel U."/>
            <person name="Hartmann A."/>
            <person name="Jankowska D."/>
            <person name="Jubin C."/>
            <person name="Jung P."/>
            <person name="Lafontaine I."/>
            <person name="Leh-Louis V."/>
            <person name="Lemaire M."/>
            <person name="Marcet-Houben M."/>
            <person name="Mascher M."/>
            <person name="Morel G."/>
            <person name="Richard G.-F."/>
            <person name="Riechen J."/>
            <person name="Sacerdot C."/>
            <person name="Sarkar A."/>
            <person name="Savel G."/>
            <person name="Schacherer J."/>
            <person name="Sherman D."/>
            <person name="Straub M.-L."/>
            <person name="Stein N."/>
            <person name="Thierry A."/>
            <person name="Trautwein-Schult A."/>
            <person name="Westhof E."/>
            <person name="Worch S."/>
            <person name="Dujon B."/>
            <person name="Souciet J.-L."/>
            <person name="Wincker P."/>
            <person name="Scholz U."/>
            <person name="Neuveglise N."/>
        </authorList>
    </citation>
    <scope>NUCLEOTIDE SEQUENCE</scope>
    <source>
        <strain evidence="6">LS3</strain>
    </source>
</reference>
<proteinExistence type="inferred from homology"/>
<dbReference type="CDD" id="cd23699">
    <property type="entry name" value="At5g63150_CTD"/>
    <property type="match status" value="1"/>
</dbReference>
<dbReference type="EMBL" id="HG937693">
    <property type="protein sequence ID" value="CDP35540.1"/>
    <property type="molecule type" value="Genomic_DNA"/>
</dbReference>
<keyword evidence="2" id="KW-0496">Mitochondrion</keyword>
<gene>
    <name evidence="6" type="ORF">GNLVRS02_ARAD1C37906g</name>
</gene>
<sequence>MLAKGGARNTSIARSACRRAVACFSTSSNGAGSSKSANASARPVLRKASVPFRDFNAVRRNARSVATEEDLALQKLWARHRPLFLLPESREDVEGGQWGPVWTQSPSGRDLNPDMKSVPPEVAWRLRPFEAQISENQIEDIEDAQKSESEDLLTDFTKVLNRSLKINVKGLQLVMPAGTSASVSLARKLKRGRPRYEQRYTISTRDHMTAEDDGSMGYSVDGYVASPASKSFARPAMSVTSVKRKRRIKMNRHKYKKRRKAQRALRVKLKR</sequence>
<dbReference type="GO" id="GO:0005739">
    <property type="term" value="C:mitochondrion"/>
    <property type="evidence" value="ECO:0007669"/>
    <property type="project" value="UniProtKB-SubCell"/>
</dbReference>
<dbReference type="InterPro" id="IPR013177">
    <property type="entry name" value="Ribosomal_mS38_C"/>
</dbReference>
<comment type="subcellular location">
    <subcellularLocation>
        <location evidence="1">Mitochondrion</location>
    </subcellularLocation>
</comment>
<dbReference type="AlphaFoldDB" id="A0A060T345"/>
<evidence type="ECO:0000256" key="2">
    <source>
        <dbReference type="ARBA" id="ARBA00023128"/>
    </source>
</evidence>
<evidence type="ECO:0000259" key="5">
    <source>
        <dbReference type="SMART" id="SM01155"/>
    </source>
</evidence>
<dbReference type="Pfam" id="PF08213">
    <property type="entry name" value="COX24_C"/>
    <property type="match status" value="1"/>
</dbReference>
<dbReference type="SMART" id="SM01155">
    <property type="entry name" value="DUF1713"/>
    <property type="match status" value="1"/>
</dbReference>
<comment type="similarity">
    <text evidence="3">Belongs to the mitochondrion-specific ribosomal protein mS38 family.</text>
</comment>
<evidence type="ECO:0000256" key="1">
    <source>
        <dbReference type="ARBA" id="ARBA00004173"/>
    </source>
</evidence>
<organism evidence="6">
    <name type="scientific">Blastobotrys adeninivorans</name>
    <name type="common">Yeast</name>
    <name type="synonym">Arxula adeninivorans</name>
    <dbReference type="NCBI Taxonomy" id="409370"/>
    <lineage>
        <taxon>Eukaryota</taxon>
        <taxon>Fungi</taxon>
        <taxon>Dikarya</taxon>
        <taxon>Ascomycota</taxon>
        <taxon>Saccharomycotina</taxon>
        <taxon>Dipodascomycetes</taxon>
        <taxon>Dipodascales</taxon>
        <taxon>Trichomonascaceae</taxon>
        <taxon>Blastobotrys</taxon>
    </lineage>
</organism>
<reference evidence="6" key="1">
    <citation type="submission" date="2014-02" db="EMBL/GenBank/DDBJ databases">
        <authorList>
            <person name="Genoscope - CEA"/>
        </authorList>
    </citation>
    <scope>NUCLEOTIDE SEQUENCE</scope>
    <source>
        <strain evidence="6">LS3</strain>
    </source>
</reference>
<dbReference type="PANTHER" id="PTHR32035:SF3">
    <property type="entry name" value="SMALL RIBOSOMAL SUBUNIT PROTEIN MS38"/>
    <property type="match status" value="1"/>
</dbReference>
<evidence type="ECO:0000256" key="4">
    <source>
        <dbReference type="ARBA" id="ARBA00035682"/>
    </source>
</evidence>
<name>A0A060T345_BLAAD</name>